<dbReference type="Proteomes" id="UP000076420">
    <property type="component" value="Unassembled WGS sequence"/>
</dbReference>
<dbReference type="Gene3D" id="3.80.10.10">
    <property type="entry name" value="Ribonuclease Inhibitor"/>
    <property type="match status" value="1"/>
</dbReference>
<dbReference type="SMART" id="SM00256">
    <property type="entry name" value="FBOX"/>
    <property type="match status" value="1"/>
</dbReference>
<dbReference type="SMART" id="SM00367">
    <property type="entry name" value="LRR_CC"/>
    <property type="match status" value="4"/>
</dbReference>
<sequence length="333" mass="38111">MEELGYAESDLNLNKILITFNIFCNVAMAPDNDLSVTHLPENIVLQILGYLSVKDRCIAGRVCKQWRRIVKDNSLWRHVNLLEYRLDLPKMWKVFRAHFSPCLLTFRIKGFAHSDSIKRKKPSLSDAMLKELSIRCPNLSLLELHDCNTDNLTFESLPTTLTSLLITYSTWQPRWLKGHHGHLTKLESLDLSKSVRVDNLDIEDIAKLTNLKELSLSGCYRIDGSNFELIAKNLVRLDKLNISYTGVDELAIHHISRHMKCLQELYISHCPNINDSSLTLVATGLSKLRIIDVTHCEEVTITGLETLSTRRQLKIITCVNDVTLSDFRQKLSK</sequence>
<dbReference type="RefSeq" id="XP_013071833.2">
    <property type="nucleotide sequence ID" value="XM_013216379.2"/>
</dbReference>
<dbReference type="PANTHER" id="PTHR38926">
    <property type="entry name" value="F-BOX DOMAIN CONTAINING PROTEIN, EXPRESSED"/>
    <property type="match status" value="1"/>
</dbReference>
<dbReference type="VEuPathDB" id="VectorBase:BGLAX_034649"/>
<dbReference type="InterPro" id="IPR006553">
    <property type="entry name" value="Leu-rich_rpt_Cys-con_subtyp"/>
</dbReference>
<proteinExistence type="predicted"/>
<organism evidence="2 3">
    <name type="scientific">Biomphalaria glabrata</name>
    <name type="common">Bloodfluke planorb</name>
    <name type="synonym">Freshwater snail</name>
    <dbReference type="NCBI Taxonomy" id="6526"/>
    <lineage>
        <taxon>Eukaryota</taxon>
        <taxon>Metazoa</taxon>
        <taxon>Spiralia</taxon>
        <taxon>Lophotrochozoa</taxon>
        <taxon>Mollusca</taxon>
        <taxon>Gastropoda</taxon>
        <taxon>Heterobranchia</taxon>
        <taxon>Euthyneura</taxon>
        <taxon>Panpulmonata</taxon>
        <taxon>Hygrophila</taxon>
        <taxon>Lymnaeoidea</taxon>
        <taxon>Planorbidae</taxon>
        <taxon>Biomphalaria</taxon>
    </lineage>
</organism>
<feature type="domain" description="F-box" evidence="1">
    <location>
        <begin position="33"/>
        <end position="79"/>
    </location>
</feature>
<dbReference type="SUPFAM" id="SSF52047">
    <property type="entry name" value="RNI-like"/>
    <property type="match status" value="1"/>
</dbReference>
<dbReference type="OrthoDB" id="3219396at2759"/>
<dbReference type="InterPro" id="IPR001810">
    <property type="entry name" value="F-box_dom"/>
</dbReference>
<dbReference type="PANTHER" id="PTHR38926:SF5">
    <property type="entry name" value="F-BOX AND LEUCINE-RICH REPEAT PROTEIN 6"/>
    <property type="match status" value="1"/>
</dbReference>
<dbReference type="KEGG" id="bgt:106058863"/>
<dbReference type="InterPro" id="IPR032675">
    <property type="entry name" value="LRR_dom_sf"/>
</dbReference>
<evidence type="ECO:0000313" key="2">
    <source>
        <dbReference type="EnsemblMetazoa" id="BGLB020687-PC"/>
    </source>
</evidence>
<dbReference type="Pfam" id="PF12937">
    <property type="entry name" value="F-box-like"/>
    <property type="match status" value="1"/>
</dbReference>
<dbReference type="EnsemblMetazoa" id="BGLB020687-RC">
    <property type="protein sequence ID" value="BGLB020687-PC"/>
    <property type="gene ID" value="BGLB020687"/>
</dbReference>
<dbReference type="STRING" id="6526.A0A2C9KKB3"/>
<dbReference type="PROSITE" id="PS50181">
    <property type="entry name" value="FBOX"/>
    <property type="match status" value="1"/>
</dbReference>
<evidence type="ECO:0000259" key="1">
    <source>
        <dbReference type="PROSITE" id="PS50181"/>
    </source>
</evidence>
<accession>A0A2C9KKB3</accession>
<evidence type="ECO:0000313" key="3">
    <source>
        <dbReference type="Proteomes" id="UP000076420"/>
    </source>
</evidence>
<gene>
    <name evidence="2" type="primary">106058863</name>
</gene>
<protein>
    <recommendedName>
        <fullName evidence="1">F-box domain-containing protein</fullName>
    </recommendedName>
</protein>
<reference evidence="2" key="1">
    <citation type="submission" date="2020-05" db="UniProtKB">
        <authorList>
            <consortium name="EnsemblMetazoa"/>
        </authorList>
    </citation>
    <scope>IDENTIFICATION</scope>
    <source>
        <strain evidence="2">BB02</strain>
    </source>
</reference>
<dbReference type="AlphaFoldDB" id="A0A2C9KKB3"/>
<name>A0A2C9KKB3_BIOGL</name>
<dbReference type="VEuPathDB" id="VectorBase:BGLB020687"/>